<gene>
    <name evidence="5" type="ORF">HND93_09390</name>
</gene>
<dbReference type="PRINTS" id="PR00035">
    <property type="entry name" value="HTHGNTR"/>
</dbReference>
<evidence type="ECO:0000313" key="6">
    <source>
        <dbReference type="Proteomes" id="UP000584642"/>
    </source>
</evidence>
<keyword evidence="1" id="KW-0805">Transcription regulation</keyword>
<dbReference type="Gene3D" id="1.20.120.530">
    <property type="entry name" value="GntR ligand-binding domain-like"/>
    <property type="match status" value="1"/>
</dbReference>
<comment type="caution">
    <text evidence="5">The sequence shown here is derived from an EMBL/GenBank/DDBJ whole genome shotgun (WGS) entry which is preliminary data.</text>
</comment>
<dbReference type="SMART" id="SM00345">
    <property type="entry name" value="HTH_GNTR"/>
    <property type="match status" value="1"/>
</dbReference>
<dbReference type="Pfam" id="PF07729">
    <property type="entry name" value="FCD"/>
    <property type="match status" value="1"/>
</dbReference>
<dbReference type="CDD" id="cd07377">
    <property type="entry name" value="WHTH_GntR"/>
    <property type="match status" value="1"/>
</dbReference>
<accession>A0ABX2T9I5</accession>
<dbReference type="PROSITE" id="PS50949">
    <property type="entry name" value="HTH_GNTR"/>
    <property type="match status" value="1"/>
</dbReference>
<keyword evidence="3" id="KW-0804">Transcription</keyword>
<dbReference type="InterPro" id="IPR011711">
    <property type="entry name" value="GntR_C"/>
</dbReference>
<dbReference type="SUPFAM" id="SSF48008">
    <property type="entry name" value="GntR ligand-binding domain-like"/>
    <property type="match status" value="1"/>
</dbReference>
<evidence type="ECO:0000313" key="5">
    <source>
        <dbReference type="EMBL" id="NYZ19926.1"/>
    </source>
</evidence>
<sequence>MEHTSVLNAAVRTQRSGAGLDTERTVTLAETLRRTLETRIVAGALEPGTRLDEVELAESFGVSRTPVREALRSLAAGGLVEMRSRQGAVVSTITVAMLIEMFQVMAEMEGLCARLAARRATPNHRRAMQEAHDRLIEALRQGDPGTFYDVNREFHEVIYDASQAEFVAEQTRSLRNRVAPYRRYVTFQPGRMAATIGEHERIFNAIKAADADEAQRAMRDHVNLLGDNLTDFIAALPRTMLRAR</sequence>
<dbReference type="SUPFAM" id="SSF46785">
    <property type="entry name" value="Winged helix' DNA-binding domain"/>
    <property type="match status" value="1"/>
</dbReference>
<dbReference type="Pfam" id="PF00392">
    <property type="entry name" value="GntR"/>
    <property type="match status" value="1"/>
</dbReference>
<keyword evidence="2" id="KW-0238">DNA-binding</keyword>
<evidence type="ECO:0000259" key="4">
    <source>
        <dbReference type="PROSITE" id="PS50949"/>
    </source>
</evidence>
<dbReference type="SMART" id="SM00895">
    <property type="entry name" value="FCD"/>
    <property type="match status" value="1"/>
</dbReference>
<dbReference type="EMBL" id="JABFDB010000004">
    <property type="protein sequence ID" value="NYZ19926.1"/>
    <property type="molecule type" value="Genomic_DNA"/>
</dbReference>
<evidence type="ECO:0000256" key="1">
    <source>
        <dbReference type="ARBA" id="ARBA00023015"/>
    </source>
</evidence>
<evidence type="ECO:0000256" key="2">
    <source>
        <dbReference type="ARBA" id="ARBA00023125"/>
    </source>
</evidence>
<feature type="domain" description="HTH gntR-type" evidence="4">
    <location>
        <begin position="26"/>
        <end position="93"/>
    </location>
</feature>
<dbReference type="InterPro" id="IPR000524">
    <property type="entry name" value="Tscrpt_reg_HTH_GntR"/>
</dbReference>
<organism evidence="5 6">
    <name type="scientific">Azospirillum oleiclasticum</name>
    <dbReference type="NCBI Taxonomy" id="2735135"/>
    <lineage>
        <taxon>Bacteria</taxon>
        <taxon>Pseudomonadati</taxon>
        <taxon>Pseudomonadota</taxon>
        <taxon>Alphaproteobacteria</taxon>
        <taxon>Rhodospirillales</taxon>
        <taxon>Azospirillaceae</taxon>
        <taxon>Azospirillum</taxon>
    </lineage>
</organism>
<name>A0ABX2T9I5_9PROT</name>
<dbReference type="InterPro" id="IPR036388">
    <property type="entry name" value="WH-like_DNA-bd_sf"/>
</dbReference>
<evidence type="ECO:0000256" key="3">
    <source>
        <dbReference type="ARBA" id="ARBA00023163"/>
    </source>
</evidence>
<dbReference type="PANTHER" id="PTHR43537:SF49">
    <property type="entry name" value="TRANSCRIPTIONAL REGULATORY PROTEIN"/>
    <property type="match status" value="1"/>
</dbReference>
<dbReference type="InterPro" id="IPR008920">
    <property type="entry name" value="TF_FadR/GntR_C"/>
</dbReference>
<dbReference type="PANTHER" id="PTHR43537">
    <property type="entry name" value="TRANSCRIPTIONAL REGULATOR, GNTR FAMILY"/>
    <property type="match status" value="1"/>
</dbReference>
<protein>
    <submittedName>
        <fullName evidence="5">GntR family transcriptional regulator</fullName>
    </submittedName>
</protein>
<keyword evidence="6" id="KW-1185">Reference proteome</keyword>
<proteinExistence type="predicted"/>
<dbReference type="Gene3D" id="1.10.10.10">
    <property type="entry name" value="Winged helix-like DNA-binding domain superfamily/Winged helix DNA-binding domain"/>
    <property type="match status" value="1"/>
</dbReference>
<reference evidence="5 6" key="1">
    <citation type="submission" date="2020-05" db="EMBL/GenBank/DDBJ databases">
        <title>Azospirillum oleiclasticum sp. nov, a nitrogen-fixing and heavy crude oil-emulsifying bacterium isolated from the crude oil of Yumen Oilfield.</title>
        <authorList>
            <person name="Wu D."/>
            <person name="Cai M."/>
            <person name="Zhang X."/>
        </authorList>
    </citation>
    <scope>NUCLEOTIDE SEQUENCE [LARGE SCALE GENOMIC DNA]</scope>
    <source>
        <strain evidence="5 6">ROY-1-1-2</strain>
    </source>
</reference>
<dbReference type="InterPro" id="IPR036390">
    <property type="entry name" value="WH_DNA-bd_sf"/>
</dbReference>
<dbReference type="Proteomes" id="UP000584642">
    <property type="component" value="Unassembled WGS sequence"/>
</dbReference>